<keyword evidence="2" id="KW-1185">Reference proteome</keyword>
<protein>
    <submittedName>
        <fullName evidence="1">Uncharacterized protein</fullName>
    </submittedName>
</protein>
<comment type="caution">
    <text evidence="1">The sequence shown here is derived from an EMBL/GenBank/DDBJ whole genome shotgun (WGS) entry which is preliminary data.</text>
</comment>
<sequence>MLCSSANFCPWTTVFTRDDCTVLLKVTAEKFDNFLLHPRTRLSGRLACLAGRDIEMPNAFDLLASKLFFLTKEQLSDEVSRLSVAQAGADTFSFVLDNQESEGSFEPLYGELSWCWEFWTFFEPVEIKEFAIQMVALWNDITNYCVSNAEKSKRSNYHLRISDKKPSYGSGLTMVVNNRASMISAPLYDLLVFNKKRVSSDKGRRFATS</sequence>
<organism evidence="1 2">
    <name type="scientific">Parasedimentitalea denitrificans</name>
    <dbReference type="NCBI Taxonomy" id="2211118"/>
    <lineage>
        <taxon>Bacteria</taxon>
        <taxon>Pseudomonadati</taxon>
        <taxon>Pseudomonadota</taxon>
        <taxon>Alphaproteobacteria</taxon>
        <taxon>Rhodobacterales</taxon>
        <taxon>Paracoccaceae</taxon>
        <taxon>Parasedimentitalea</taxon>
    </lineage>
</organism>
<gene>
    <name evidence="1" type="ORF">DL239_17570</name>
</gene>
<dbReference type="EMBL" id="QHLQ01000021">
    <property type="protein sequence ID" value="NIZ62781.1"/>
    <property type="molecule type" value="Genomic_DNA"/>
</dbReference>
<accession>A0ABX0WBG8</accession>
<dbReference type="Proteomes" id="UP001429564">
    <property type="component" value="Unassembled WGS sequence"/>
</dbReference>
<evidence type="ECO:0000313" key="2">
    <source>
        <dbReference type="Proteomes" id="UP001429564"/>
    </source>
</evidence>
<proteinExistence type="predicted"/>
<evidence type="ECO:0000313" key="1">
    <source>
        <dbReference type="EMBL" id="NIZ62781.1"/>
    </source>
</evidence>
<name>A0ABX0WBG8_9RHOB</name>
<reference evidence="1 2" key="1">
    <citation type="submission" date="2018-05" db="EMBL/GenBank/DDBJ databases">
        <authorList>
            <person name="Zhang Y.-J."/>
        </authorList>
    </citation>
    <scope>NUCLEOTIDE SEQUENCE [LARGE SCALE GENOMIC DNA]</scope>
    <source>
        <strain evidence="1 2">CY04</strain>
    </source>
</reference>